<dbReference type="AlphaFoldDB" id="A0A1V4HZX2"/>
<dbReference type="Proteomes" id="UP000189940">
    <property type="component" value="Unassembled WGS sequence"/>
</dbReference>
<dbReference type="RefSeq" id="WP_079446205.1">
    <property type="nucleotide sequence ID" value="NZ_JAVDPZ010000017.1"/>
</dbReference>
<dbReference type="OrthoDB" id="8140862at2"/>
<proteinExistence type="predicted"/>
<evidence type="ECO:0000313" key="3">
    <source>
        <dbReference type="Proteomes" id="UP000189940"/>
    </source>
</evidence>
<dbReference type="STRING" id="29421.B2M20_06180"/>
<evidence type="ECO:0000313" key="2">
    <source>
        <dbReference type="EMBL" id="OPH83507.1"/>
    </source>
</evidence>
<accession>A0A1V4HZX2</accession>
<evidence type="ECO:0000256" key="1">
    <source>
        <dbReference type="SAM" id="MobiDB-lite"/>
    </source>
</evidence>
<name>A0A1V4HZX2_NITVU</name>
<feature type="region of interest" description="Disordered" evidence="1">
    <location>
        <begin position="39"/>
        <end position="67"/>
    </location>
</feature>
<feature type="compositionally biased region" description="Basic residues" evidence="1">
    <location>
        <begin position="58"/>
        <end position="67"/>
    </location>
</feature>
<keyword evidence="3" id="KW-1185">Reference proteome</keyword>
<sequence>MGTVIAFPADAASRLGSTVNRSSDQMRGTVVILPVIRIDRETDETSGGSGPEQGTAAGRRRRRRARS</sequence>
<organism evidence="2 3">
    <name type="scientific">Nitrobacter vulgaris</name>
    <dbReference type="NCBI Taxonomy" id="29421"/>
    <lineage>
        <taxon>Bacteria</taxon>
        <taxon>Pseudomonadati</taxon>
        <taxon>Pseudomonadota</taxon>
        <taxon>Alphaproteobacteria</taxon>
        <taxon>Hyphomicrobiales</taxon>
        <taxon>Nitrobacteraceae</taxon>
        <taxon>Nitrobacter</taxon>
    </lineage>
</organism>
<comment type="caution">
    <text evidence="2">The sequence shown here is derived from an EMBL/GenBank/DDBJ whole genome shotgun (WGS) entry which is preliminary data.</text>
</comment>
<reference evidence="2 3" key="1">
    <citation type="submission" date="2017-02" db="EMBL/GenBank/DDBJ databases">
        <title>Genome sequence of the nitrite-oxidizing bacterium Nitrobacter vulgaris strain Ab1.</title>
        <authorList>
            <person name="Mellbye B.L."/>
            <person name="Davis E.W."/>
            <person name="Spieck E."/>
            <person name="Chang J.H."/>
            <person name="Bottomley P.J."/>
            <person name="Sayavedra-Soto L.A."/>
        </authorList>
    </citation>
    <scope>NUCLEOTIDE SEQUENCE [LARGE SCALE GENOMIC DNA]</scope>
    <source>
        <strain evidence="2 3">Ab1</strain>
    </source>
</reference>
<protein>
    <submittedName>
        <fullName evidence="2">Uncharacterized protein</fullName>
    </submittedName>
</protein>
<gene>
    <name evidence="2" type="ORF">B2M20_06180</name>
</gene>
<dbReference type="EMBL" id="MWPQ01000026">
    <property type="protein sequence ID" value="OPH83507.1"/>
    <property type="molecule type" value="Genomic_DNA"/>
</dbReference>